<organism evidence="1">
    <name type="scientific">Schistocephalus solidus</name>
    <name type="common">Tapeworm</name>
    <dbReference type="NCBI Taxonomy" id="70667"/>
    <lineage>
        <taxon>Eukaryota</taxon>
        <taxon>Metazoa</taxon>
        <taxon>Spiralia</taxon>
        <taxon>Lophotrochozoa</taxon>
        <taxon>Platyhelminthes</taxon>
        <taxon>Cestoda</taxon>
        <taxon>Eucestoda</taxon>
        <taxon>Diphyllobothriidea</taxon>
        <taxon>Diphyllobothriidae</taxon>
        <taxon>Schistocephalus</taxon>
    </lineage>
</organism>
<gene>
    <name evidence="1" type="ORF">TR147517</name>
</gene>
<dbReference type="EMBL" id="GEEE01012378">
    <property type="protein sequence ID" value="JAP50847.1"/>
    <property type="molecule type" value="Transcribed_RNA"/>
</dbReference>
<protein>
    <submittedName>
        <fullName evidence="1">Uncharacterized protein</fullName>
    </submittedName>
</protein>
<dbReference type="AlphaFoldDB" id="A0A0X3PM06"/>
<accession>A0A0X3PM06</accession>
<name>A0A0X3PM06_SCHSO</name>
<reference evidence="1" key="1">
    <citation type="submission" date="2016-01" db="EMBL/GenBank/DDBJ databases">
        <title>Reference transcriptome for the parasite Schistocephalus solidus: insights into the molecular evolution of parasitism.</title>
        <authorList>
            <person name="Hebert F.O."/>
            <person name="Grambauer S."/>
            <person name="Barber I."/>
            <person name="Landry C.R."/>
            <person name="Aubin-Horth N."/>
        </authorList>
    </citation>
    <scope>NUCLEOTIDE SEQUENCE</scope>
</reference>
<evidence type="ECO:0000313" key="1">
    <source>
        <dbReference type="EMBL" id="JAP50847.1"/>
    </source>
</evidence>
<proteinExistence type="predicted"/>
<sequence>MHGLKESDVHFMLRERAGPALSSNFHNKFWIYEGEPGKLCLRKVHDEELVGGSKLSGHLCEGGIKVADITFFNDRWSEWGLHCLRFDQFPIYSPEKNVVSDLQAASRTATESRSRILIEQLRVIKQVLKKRILAGKMP</sequence>